<evidence type="ECO:0000313" key="2">
    <source>
        <dbReference type="Proteomes" id="UP000364291"/>
    </source>
</evidence>
<accession>A0A5E5P1E0</accession>
<dbReference type="AlphaFoldDB" id="A0A5E5P1E0"/>
<dbReference type="RefSeq" id="WP_191624818.1">
    <property type="nucleotide sequence ID" value="NZ_CABPSX010000002.1"/>
</dbReference>
<reference evidence="1 2" key="1">
    <citation type="submission" date="2019-08" db="EMBL/GenBank/DDBJ databases">
        <authorList>
            <person name="Peeters C."/>
        </authorList>
    </citation>
    <scope>NUCLEOTIDE SEQUENCE [LARGE SCALE GENOMIC DNA]</scope>
    <source>
        <strain evidence="1 2">LMG 18089</strain>
    </source>
</reference>
<sequence>MKQRSGKTMEKLITTADAAKPAPTSFERFVLPDVMRNWPILDDRDRVPSPPAYGAYAD</sequence>
<organism evidence="1 2">
    <name type="scientific">Pandoraea apista</name>
    <dbReference type="NCBI Taxonomy" id="93218"/>
    <lineage>
        <taxon>Bacteria</taxon>
        <taxon>Pseudomonadati</taxon>
        <taxon>Pseudomonadota</taxon>
        <taxon>Betaproteobacteria</taxon>
        <taxon>Burkholderiales</taxon>
        <taxon>Burkholderiaceae</taxon>
        <taxon>Pandoraea</taxon>
    </lineage>
</organism>
<name>A0A5E5P1E0_9BURK</name>
<protein>
    <submittedName>
        <fullName evidence="1">Uncharacterized protein</fullName>
    </submittedName>
</protein>
<dbReference type="Proteomes" id="UP000364291">
    <property type="component" value="Unassembled WGS sequence"/>
</dbReference>
<dbReference type="EMBL" id="CABPSX010000002">
    <property type="protein sequence ID" value="VVG70371.1"/>
    <property type="molecule type" value="Genomic_DNA"/>
</dbReference>
<proteinExistence type="predicted"/>
<evidence type="ECO:0000313" key="1">
    <source>
        <dbReference type="EMBL" id="VVG70371.1"/>
    </source>
</evidence>
<gene>
    <name evidence="1" type="ORF">PAP18089_01331</name>
</gene>